<keyword evidence="7" id="KW-1133">Transmembrane helix</keyword>
<keyword evidence="4" id="KW-0732">Signal</keyword>
<reference evidence="9 10" key="1">
    <citation type="submission" date="2018-10" db="EMBL/GenBank/DDBJ databases">
        <title>Sequencing the genomes of 1000 actinobacteria strains.</title>
        <authorList>
            <person name="Klenk H.-P."/>
        </authorList>
    </citation>
    <scope>NUCLEOTIDE SEQUENCE [LARGE SCALE GENOMIC DNA]</scope>
    <source>
        <strain evidence="9 10">DSM 43911</strain>
    </source>
</reference>
<keyword evidence="10" id="KW-1185">Reference proteome</keyword>
<evidence type="ECO:0000256" key="6">
    <source>
        <dbReference type="ARBA" id="ARBA00022841"/>
    </source>
</evidence>
<sequence>MTPADSRDQNQLTPLPAIPESFLPNEHALYRPRHSERQRGARIAATVFFLTPLVLLGLGVRPPEFENRPLASFPSPADGFGFFTSFDRWSTDHLPLRDVAVRAADGVSRGVFGEPYPFGQKHSSGAVPGAVPAPPQDESLDGVEIPRASGFPVVVEGSDGWLYLGYDVQVACQPARPLDEVIAKLNKLRAGVEASGRKFVLVVPPNKATAAPANLGDDYLGAKCYQRARDEFWRRLAPETGALDLRADLDAAAREVGRPVYAKNDTHWTHEGGIVMTRAIAEAVQPGSTKNWRITKTRAFDLVGDLPKLLGRTQRWQVQEYDLAPDGKEVRSHDVNDTFKEPKRLTQPAGSGGVAPKVGLIGDSFTFLVNRYLAGGFSDITMVHGDVVESDPAKVGRMLADQDVVVLEAVERTLVGGINPVLSDENIDALLTELAKRPRR</sequence>
<evidence type="ECO:0000256" key="1">
    <source>
        <dbReference type="ARBA" id="ARBA00004418"/>
    </source>
</evidence>
<feature type="transmembrane region" description="Helical" evidence="7">
    <location>
        <begin position="41"/>
        <end position="60"/>
    </location>
</feature>
<evidence type="ECO:0000313" key="9">
    <source>
        <dbReference type="EMBL" id="RKT71471.1"/>
    </source>
</evidence>
<keyword evidence="3 9" id="KW-0808">Transferase</keyword>
<keyword evidence="9" id="KW-0378">Hydrolase</keyword>
<dbReference type="AlphaFoldDB" id="A0A495XAF9"/>
<evidence type="ECO:0000256" key="3">
    <source>
        <dbReference type="ARBA" id="ARBA00022679"/>
    </source>
</evidence>
<proteinExistence type="predicted"/>
<comment type="subcellular location">
    <subcellularLocation>
        <location evidence="1">Periplasm</location>
    </subcellularLocation>
</comment>
<dbReference type="GO" id="GO:0016740">
    <property type="term" value="F:transferase activity"/>
    <property type="evidence" value="ECO:0007669"/>
    <property type="project" value="UniProtKB-KW"/>
</dbReference>
<keyword evidence="7" id="KW-0472">Membrane</keyword>
<dbReference type="GO" id="GO:0042121">
    <property type="term" value="P:alginic acid biosynthetic process"/>
    <property type="evidence" value="ECO:0007669"/>
    <property type="project" value="UniProtKB-UniPathway"/>
</dbReference>
<evidence type="ECO:0000259" key="8">
    <source>
        <dbReference type="Pfam" id="PF16822"/>
    </source>
</evidence>
<feature type="domain" description="AlgX/AlgJ SGNH hydrolase-like" evidence="8">
    <location>
        <begin position="154"/>
        <end position="366"/>
    </location>
</feature>
<dbReference type="GO" id="GO:0016787">
    <property type="term" value="F:hydrolase activity"/>
    <property type="evidence" value="ECO:0007669"/>
    <property type="project" value="UniProtKB-KW"/>
</dbReference>
<gene>
    <name evidence="9" type="ORF">DFJ66_4761</name>
</gene>
<evidence type="ECO:0000256" key="4">
    <source>
        <dbReference type="ARBA" id="ARBA00022729"/>
    </source>
</evidence>
<organism evidence="9 10">
    <name type="scientific">Saccharothrix variisporea</name>
    <dbReference type="NCBI Taxonomy" id="543527"/>
    <lineage>
        <taxon>Bacteria</taxon>
        <taxon>Bacillati</taxon>
        <taxon>Actinomycetota</taxon>
        <taxon>Actinomycetes</taxon>
        <taxon>Pseudonocardiales</taxon>
        <taxon>Pseudonocardiaceae</taxon>
        <taxon>Saccharothrix</taxon>
    </lineage>
</organism>
<dbReference type="GO" id="GO:0042597">
    <property type="term" value="C:periplasmic space"/>
    <property type="evidence" value="ECO:0007669"/>
    <property type="project" value="UniProtKB-SubCell"/>
</dbReference>
<dbReference type="UniPathway" id="UPA00286"/>
<dbReference type="RefSeq" id="WP_170199611.1">
    <property type="nucleotide sequence ID" value="NZ_JBIUBA010000001.1"/>
</dbReference>
<comment type="caution">
    <text evidence="9">The sequence shown here is derived from an EMBL/GenBank/DDBJ whole genome shotgun (WGS) entry which is preliminary data.</text>
</comment>
<evidence type="ECO:0000256" key="7">
    <source>
        <dbReference type="SAM" id="Phobius"/>
    </source>
</evidence>
<dbReference type="EMBL" id="RBXR01000001">
    <property type="protein sequence ID" value="RKT71471.1"/>
    <property type="molecule type" value="Genomic_DNA"/>
</dbReference>
<accession>A0A495XAF9</accession>
<keyword evidence="6" id="KW-0016">Alginate biosynthesis</keyword>
<keyword evidence="7" id="KW-0812">Transmembrane</keyword>
<dbReference type="Proteomes" id="UP000272729">
    <property type="component" value="Unassembled WGS sequence"/>
</dbReference>
<evidence type="ECO:0000313" key="10">
    <source>
        <dbReference type="Proteomes" id="UP000272729"/>
    </source>
</evidence>
<comment type="pathway">
    <text evidence="2">Glycan biosynthesis; alginate biosynthesis.</text>
</comment>
<dbReference type="Pfam" id="PF16822">
    <property type="entry name" value="ALGX"/>
    <property type="match status" value="1"/>
</dbReference>
<dbReference type="InterPro" id="IPR031811">
    <property type="entry name" value="ALGX/ALGJ_SGNH-like"/>
</dbReference>
<name>A0A495XAF9_9PSEU</name>
<evidence type="ECO:0000256" key="5">
    <source>
        <dbReference type="ARBA" id="ARBA00022764"/>
    </source>
</evidence>
<protein>
    <submittedName>
        <fullName evidence="9">Acetyltransferase AlgX (SGNH hydrolase-like protein)</fullName>
    </submittedName>
</protein>
<keyword evidence="5" id="KW-0574">Periplasm</keyword>
<evidence type="ECO:0000256" key="2">
    <source>
        <dbReference type="ARBA" id="ARBA00005182"/>
    </source>
</evidence>